<dbReference type="AlphaFoldDB" id="A0A3B0RNU8"/>
<proteinExistence type="predicted"/>
<evidence type="ECO:0000313" key="2">
    <source>
        <dbReference type="EMBL" id="VAV86193.1"/>
    </source>
</evidence>
<accession>A0A3B0RNU8</accession>
<name>A0A3B0RNU8_9ZZZZ</name>
<organism evidence="2">
    <name type="scientific">hydrothermal vent metagenome</name>
    <dbReference type="NCBI Taxonomy" id="652676"/>
    <lineage>
        <taxon>unclassified sequences</taxon>
        <taxon>metagenomes</taxon>
        <taxon>ecological metagenomes</taxon>
    </lineage>
</organism>
<gene>
    <name evidence="2" type="ORF">MNBD_BACTEROID02-229</name>
</gene>
<dbReference type="PROSITE" id="PS51257">
    <property type="entry name" value="PROKAR_LIPOPROTEIN"/>
    <property type="match status" value="1"/>
</dbReference>
<protein>
    <submittedName>
        <fullName evidence="2">Uncharacterized protein</fullName>
    </submittedName>
</protein>
<keyword evidence="1" id="KW-0472">Membrane</keyword>
<dbReference type="EMBL" id="UOEB01000304">
    <property type="protein sequence ID" value="VAV86193.1"/>
    <property type="molecule type" value="Genomic_DNA"/>
</dbReference>
<feature type="transmembrane region" description="Helical" evidence="1">
    <location>
        <begin position="6"/>
        <end position="24"/>
    </location>
</feature>
<feature type="transmembrane region" description="Helical" evidence="1">
    <location>
        <begin position="31"/>
        <end position="48"/>
    </location>
</feature>
<keyword evidence="1" id="KW-1133">Transmembrane helix</keyword>
<evidence type="ECO:0000256" key="1">
    <source>
        <dbReference type="SAM" id="Phobius"/>
    </source>
</evidence>
<reference evidence="2" key="1">
    <citation type="submission" date="2018-06" db="EMBL/GenBank/DDBJ databases">
        <authorList>
            <person name="Zhirakovskaya E."/>
        </authorList>
    </citation>
    <scope>NUCLEOTIDE SEQUENCE</scope>
</reference>
<keyword evidence="1" id="KW-0812">Transmembrane</keyword>
<feature type="transmembrane region" description="Helical" evidence="1">
    <location>
        <begin position="54"/>
        <end position="76"/>
    </location>
</feature>
<sequence length="84" mass="9290">MLRGIVSVGLLTLVGCLIPVLLGRYGIENNLLWRWSSGAFFTLIWFALLHPAFYTTAIILNLVQAGILLVQIVYAAKSENNITN</sequence>